<evidence type="ECO:0000313" key="18">
    <source>
        <dbReference type="Proteomes" id="UP001151287"/>
    </source>
</evidence>
<keyword evidence="8" id="KW-1278">Translocase</keyword>
<evidence type="ECO:0000313" key="17">
    <source>
        <dbReference type="EMBL" id="KAJ1694351.1"/>
    </source>
</evidence>
<dbReference type="Gene3D" id="3.40.50.300">
    <property type="entry name" value="P-loop containing nucleotide triphosphate hydrolases"/>
    <property type="match status" value="2"/>
</dbReference>
<dbReference type="InterPro" id="IPR017871">
    <property type="entry name" value="ABC_transporter-like_CS"/>
</dbReference>
<evidence type="ECO:0000256" key="11">
    <source>
        <dbReference type="ARBA" id="ARBA00057614"/>
    </source>
</evidence>
<dbReference type="Proteomes" id="UP001151287">
    <property type="component" value="Unassembled WGS sequence"/>
</dbReference>
<reference evidence="17" key="1">
    <citation type="journal article" date="2022" name="Cell">
        <title>Repeat-based holocentromeres influence genome architecture and karyotype evolution.</title>
        <authorList>
            <person name="Hofstatter P.G."/>
            <person name="Thangavel G."/>
            <person name="Lux T."/>
            <person name="Neumann P."/>
            <person name="Vondrak T."/>
            <person name="Novak P."/>
            <person name="Zhang M."/>
            <person name="Costa L."/>
            <person name="Castellani M."/>
            <person name="Scott A."/>
            <person name="Toegelov H."/>
            <person name="Fuchs J."/>
            <person name="Mata-Sucre Y."/>
            <person name="Dias Y."/>
            <person name="Vanzela A.L.L."/>
            <person name="Huettel B."/>
            <person name="Almeida C.C.S."/>
            <person name="Simkova H."/>
            <person name="Souza G."/>
            <person name="Pedrosa-Harand A."/>
            <person name="Macas J."/>
            <person name="Mayer K.F.X."/>
            <person name="Houben A."/>
            <person name="Marques A."/>
        </authorList>
    </citation>
    <scope>NUCLEOTIDE SEQUENCE</scope>
    <source>
        <strain evidence="17">RhyBre1mFocal</strain>
    </source>
</reference>
<dbReference type="GO" id="GO:0016887">
    <property type="term" value="F:ATP hydrolysis activity"/>
    <property type="evidence" value="ECO:0007669"/>
    <property type="project" value="InterPro"/>
</dbReference>
<dbReference type="InterPro" id="IPR044726">
    <property type="entry name" value="ABCC_6TM_D2"/>
</dbReference>
<evidence type="ECO:0000259" key="16">
    <source>
        <dbReference type="PROSITE" id="PS50929"/>
    </source>
</evidence>
<comment type="subcellular location">
    <subcellularLocation>
        <location evidence="1">Membrane</location>
        <topology evidence="1">Multi-pass membrane protein</topology>
    </subcellularLocation>
</comment>
<name>A0A9Q0CI18_9POAL</name>
<dbReference type="GO" id="GO:0016020">
    <property type="term" value="C:membrane"/>
    <property type="evidence" value="ECO:0007669"/>
    <property type="project" value="UniProtKB-SubCell"/>
</dbReference>
<feature type="transmembrane region" description="Helical" evidence="14">
    <location>
        <begin position="66"/>
        <end position="86"/>
    </location>
</feature>
<dbReference type="PANTHER" id="PTHR24223:SF189">
    <property type="entry name" value="ABC TRANSPORTER C FAMILY MEMBER 5"/>
    <property type="match status" value="1"/>
</dbReference>
<dbReference type="FunFam" id="1.20.1560.10:FF:000003">
    <property type="entry name" value="ABC transporter C family member 10"/>
    <property type="match status" value="1"/>
</dbReference>
<dbReference type="FunFam" id="3.40.50.300:FF:000169">
    <property type="entry name" value="ABC transporter C family member 3"/>
    <property type="match status" value="1"/>
</dbReference>
<feature type="domain" description="ABC transmembrane type-1" evidence="16">
    <location>
        <begin position="308"/>
        <end position="588"/>
    </location>
</feature>
<feature type="transmembrane region" description="Helical" evidence="14">
    <location>
        <begin position="444"/>
        <end position="468"/>
    </location>
</feature>
<feature type="region of interest" description="Disordered" evidence="13">
    <location>
        <begin position="853"/>
        <end position="875"/>
    </location>
</feature>
<evidence type="ECO:0000256" key="2">
    <source>
        <dbReference type="ARBA" id="ARBA00009726"/>
    </source>
</evidence>
<feature type="transmembrane region" description="Helical" evidence="14">
    <location>
        <begin position="340"/>
        <end position="357"/>
    </location>
</feature>
<evidence type="ECO:0000256" key="14">
    <source>
        <dbReference type="SAM" id="Phobius"/>
    </source>
</evidence>
<keyword evidence="5" id="KW-0677">Repeat</keyword>
<dbReference type="InterPro" id="IPR027417">
    <property type="entry name" value="P-loop_NTPase"/>
</dbReference>
<dbReference type="FunFam" id="3.40.50.300:FF:000508">
    <property type="entry name" value="ABC transporter C family member 5"/>
    <property type="match status" value="1"/>
</dbReference>
<evidence type="ECO:0000256" key="1">
    <source>
        <dbReference type="ARBA" id="ARBA00004141"/>
    </source>
</evidence>
<keyword evidence="10 14" id="KW-0472">Membrane</keyword>
<dbReference type="InterPro" id="IPR036640">
    <property type="entry name" value="ABC1_TM_sf"/>
</dbReference>
<feature type="compositionally biased region" description="Low complexity" evidence="13">
    <location>
        <begin position="858"/>
        <end position="870"/>
    </location>
</feature>
<feature type="domain" description="ABC transporter" evidence="15">
    <location>
        <begin position="622"/>
        <end position="845"/>
    </location>
</feature>
<feature type="transmembrane region" description="Helical" evidence="14">
    <location>
        <begin position="162"/>
        <end position="182"/>
    </location>
</feature>
<dbReference type="Pfam" id="PF00664">
    <property type="entry name" value="ABC_membrane"/>
    <property type="match status" value="2"/>
</dbReference>
<feature type="transmembrane region" description="Helical" evidence="14">
    <location>
        <begin position="1077"/>
        <end position="1095"/>
    </location>
</feature>
<feature type="transmembrane region" description="Helical" evidence="14">
    <location>
        <begin position="307"/>
        <end position="328"/>
    </location>
</feature>
<dbReference type="InterPro" id="IPR050173">
    <property type="entry name" value="ABC_transporter_C-like"/>
</dbReference>
<feature type="transmembrane region" description="Helical" evidence="14">
    <location>
        <begin position="1002"/>
        <end position="1031"/>
    </location>
</feature>
<proteinExistence type="inferred from homology"/>
<dbReference type="CDD" id="cd18579">
    <property type="entry name" value="ABC_6TM_ABCC_D1"/>
    <property type="match status" value="1"/>
</dbReference>
<keyword evidence="9 14" id="KW-1133">Transmembrane helix</keyword>
<feature type="domain" description="ABC transporter" evidence="15">
    <location>
        <begin position="1280"/>
        <end position="1514"/>
    </location>
</feature>
<feature type="transmembrane region" description="Helical" evidence="14">
    <location>
        <begin position="525"/>
        <end position="545"/>
    </location>
</feature>
<feature type="transmembrane region" description="Helical" evidence="14">
    <location>
        <begin position="1101"/>
        <end position="1119"/>
    </location>
</feature>
<dbReference type="CDD" id="cd18580">
    <property type="entry name" value="ABC_6TM_ABCC_D2"/>
    <property type="match status" value="1"/>
</dbReference>
<comment type="function">
    <text evidence="11">ABC transporter that may affect phytic acid transport and compartmentalization. May function directly or indirectly in removing phytic acid from the cytosol or in vesicle trafficking. Required for phytic acid accumulation in developing seeds. Phytic acid is the primary storage form of phosphorus in cereal grains and other plant seeds.</text>
</comment>
<feature type="transmembrane region" description="Helical" evidence="14">
    <location>
        <begin position="948"/>
        <end position="971"/>
    </location>
</feature>
<evidence type="ECO:0000256" key="12">
    <source>
        <dbReference type="SAM" id="Coils"/>
    </source>
</evidence>
<dbReference type="EMBL" id="JAMQYH010000003">
    <property type="protein sequence ID" value="KAJ1694351.1"/>
    <property type="molecule type" value="Genomic_DNA"/>
</dbReference>
<dbReference type="InterPro" id="IPR044746">
    <property type="entry name" value="ABCC_6TM_D1"/>
</dbReference>
<dbReference type="InterPro" id="IPR003439">
    <property type="entry name" value="ABC_transporter-like_ATP-bd"/>
</dbReference>
<dbReference type="GO" id="GO:0005524">
    <property type="term" value="F:ATP binding"/>
    <property type="evidence" value="ECO:0007669"/>
    <property type="project" value="UniProtKB-KW"/>
</dbReference>
<evidence type="ECO:0000256" key="3">
    <source>
        <dbReference type="ARBA" id="ARBA00022448"/>
    </source>
</evidence>
<comment type="similarity">
    <text evidence="2">Belongs to the ABC transporter superfamily. ABCC family. Conjugate transporter (TC 3.A.1.208) subfamily.</text>
</comment>
<feature type="transmembrane region" description="Helical" evidence="14">
    <location>
        <begin position="131"/>
        <end position="150"/>
    </location>
</feature>
<gene>
    <name evidence="17" type="ORF">LUZ63_011049</name>
</gene>
<evidence type="ECO:0000256" key="6">
    <source>
        <dbReference type="ARBA" id="ARBA00022741"/>
    </source>
</evidence>
<keyword evidence="3" id="KW-0813">Transport</keyword>
<protein>
    <submittedName>
        <fullName evidence="17">Uncharacterized protein</fullName>
    </submittedName>
</protein>
<dbReference type="Gene3D" id="1.20.1560.10">
    <property type="entry name" value="ABC transporter type 1, transmembrane domain"/>
    <property type="match status" value="2"/>
</dbReference>
<evidence type="ECO:0000256" key="8">
    <source>
        <dbReference type="ARBA" id="ARBA00022967"/>
    </source>
</evidence>
<dbReference type="SMART" id="SM00382">
    <property type="entry name" value="AAA"/>
    <property type="match status" value="2"/>
</dbReference>
<dbReference type="InterPro" id="IPR003593">
    <property type="entry name" value="AAA+_ATPase"/>
</dbReference>
<dbReference type="SUPFAM" id="SSF90123">
    <property type="entry name" value="ABC transporter transmembrane region"/>
    <property type="match status" value="2"/>
</dbReference>
<dbReference type="SUPFAM" id="SSF52540">
    <property type="entry name" value="P-loop containing nucleoside triphosphate hydrolases"/>
    <property type="match status" value="2"/>
</dbReference>
<feature type="transmembrane region" description="Helical" evidence="14">
    <location>
        <begin position="29"/>
        <end position="45"/>
    </location>
</feature>
<dbReference type="OrthoDB" id="6500128at2759"/>
<organism evidence="17 18">
    <name type="scientific">Rhynchospora breviuscula</name>
    <dbReference type="NCBI Taxonomy" id="2022672"/>
    <lineage>
        <taxon>Eukaryota</taxon>
        <taxon>Viridiplantae</taxon>
        <taxon>Streptophyta</taxon>
        <taxon>Embryophyta</taxon>
        <taxon>Tracheophyta</taxon>
        <taxon>Spermatophyta</taxon>
        <taxon>Magnoliopsida</taxon>
        <taxon>Liliopsida</taxon>
        <taxon>Poales</taxon>
        <taxon>Cyperaceae</taxon>
        <taxon>Cyperoideae</taxon>
        <taxon>Rhynchosporeae</taxon>
        <taxon>Rhynchospora</taxon>
    </lineage>
</organism>
<dbReference type="PANTHER" id="PTHR24223">
    <property type="entry name" value="ATP-BINDING CASSETTE SUB-FAMILY C"/>
    <property type="match status" value="1"/>
</dbReference>
<keyword evidence="18" id="KW-1185">Reference proteome</keyword>
<evidence type="ECO:0000256" key="10">
    <source>
        <dbReference type="ARBA" id="ARBA00023136"/>
    </source>
</evidence>
<evidence type="ECO:0000256" key="4">
    <source>
        <dbReference type="ARBA" id="ARBA00022692"/>
    </source>
</evidence>
<dbReference type="FunFam" id="1.20.1560.10:FF:000002">
    <property type="entry name" value="ABC transporter C family member 5"/>
    <property type="match status" value="1"/>
</dbReference>
<keyword evidence="4 14" id="KW-0812">Transmembrane</keyword>
<feature type="domain" description="ABC transmembrane type-1" evidence="16">
    <location>
        <begin position="963"/>
        <end position="1232"/>
    </location>
</feature>
<keyword evidence="12" id="KW-0175">Coiled coil</keyword>
<evidence type="ECO:0000259" key="15">
    <source>
        <dbReference type="PROSITE" id="PS50893"/>
    </source>
</evidence>
<feature type="transmembrane region" description="Helical" evidence="14">
    <location>
        <begin position="98"/>
        <end position="119"/>
    </location>
</feature>
<comment type="caution">
    <text evidence="17">The sequence shown here is derived from an EMBL/GenBank/DDBJ whole genome shotgun (WGS) entry which is preliminary data.</text>
</comment>
<dbReference type="PROSITE" id="PS00211">
    <property type="entry name" value="ABC_TRANSPORTER_1"/>
    <property type="match status" value="1"/>
</dbReference>
<keyword evidence="6" id="KW-0547">Nucleotide-binding</keyword>
<dbReference type="CDD" id="cd03244">
    <property type="entry name" value="ABCC_MRP_domain2"/>
    <property type="match status" value="1"/>
</dbReference>
<evidence type="ECO:0000256" key="9">
    <source>
        <dbReference type="ARBA" id="ARBA00022989"/>
    </source>
</evidence>
<dbReference type="PROSITE" id="PS50893">
    <property type="entry name" value="ABC_TRANSPORTER_2"/>
    <property type="match status" value="2"/>
</dbReference>
<dbReference type="InterPro" id="IPR011527">
    <property type="entry name" value="ABC1_TM_dom"/>
</dbReference>
<evidence type="ECO:0000256" key="7">
    <source>
        <dbReference type="ARBA" id="ARBA00022840"/>
    </source>
</evidence>
<feature type="transmembrane region" description="Helical" evidence="14">
    <location>
        <begin position="1185"/>
        <end position="1207"/>
    </location>
</feature>
<dbReference type="Pfam" id="PF00005">
    <property type="entry name" value="ABC_tran"/>
    <property type="match status" value="2"/>
</dbReference>
<dbReference type="GO" id="GO:0140359">
    <property type="term" value="F:ABC-type transporter activity"/>
    <property type="evidence" value="ECO:0007669"/>
    <property type="project" value="InterPro"/>
</dbReference>
<evidence type="ECO:0000256" key="13">
    <source>
        <dbReference type="SAM" id="MobiDB-lite"/>
    </source>
</evidence>
<feature type="coiled-coil region" evidence="12">
    <location>
        <begin position="915"/>
        <end position="942"/>
    </location>
</feature>
<dbReference type="PROSITE" id="PS50929">
    <property type="entry name" value="ABC_TM1F"/>
    <property type="match status" value="2"/>
</dbReference>
<sequence length="1524" mass="170569">MEFLRFLTAHLSLLVGSLRHPALHHQLSIFGDLGFALLLLLVALAKRVKPRPACTVSAVRVWFKLLALNCAYISFLQVLVLGYEMVHAMNKQFDTADYSALCVATVHGVSWALLTFMVVRFRKNALRKVPVLIRIWWFLSFLLCIYTIFVDSMALVHRSCHINLQMVANFAAGPTMVFLFVASVQGVTGVEIDSDPLCLQDPLLSEGAEDEEGERQVEREVLGCETVTPYANAGLFSIISLGWMNPLLRVGAKRPLEMDDIPKVAKTDRAKTSYKIVMSEWEKMKSENPCRKPSLVLVILQSFKREAAINAVFVLLSTLSTYVAPYLISYFVAYLSGQTLFQYEGCVLALIFLLSKVTETLFTRQWYVRVDVMGMHVKSALTAMVYRKGLRLAVTARRKHTSGEIVNYMAVDVQRIGEFAWYMHDTWILPLQIALAMFNLYRSVGLACIASFLTTILSILLTVPLANLQEKFQDSLMEAKDERMRKTSECLKNMRVLKLQAWDERFRAILEEMRSVEFQWLRKSLYTQALVTFIFWGSPIFVSAATFGTSIYLGHELTAGAVLSALATFRILQDPLRNFPDLVSNLTQTKVSLDRIARFLEEEELRSDTNSRIPLGETNNAIEIENGDFTWNPVSSIPTLTGIQLVVQRGMRVAVCGAVGAGKSSFLSCILGEMPKVSGQVKTSGSIAYVPQSAWILSGNIETNILFGSPMDRDRYNSVLHACSLLKDLELFSHGDQTVIGDRGINLSGGQKQRIQLARALYQDADIYLLDDPFSAVDAETGSELFREYITSALAEKTVIFVTHQVEFLPASDLILVFKDGRIIQEGKYEDMLEAGTDLSTLIAAHHEAMEGMDVGTSDSSENSSESASISEDHSIIEENNDDNISITSMRERTLTSRNSSVDHMVEEISTIEEKRLKKEKKKAMKAQMKQLVQDEERLRGKISFKVYLSYIAAAYRGLLIPLIILAQTAFQVLQLGGNWWMTWANPLVEGDAPKVNSMITLIVYMALAFGSSWFVFIRSILVATFGLAAAQKMFFKMLTSIFRAPMSFFDSTPAGRILNRVSVDQSIVDTDIPFRLGGFSATTIQVICIISVMMNATWQVVFVFFPVVIISLCIQKYYMNSSRELARIVSIQKSPIIHLFEESIAGASAIRAFGQEKRFMKKNLHLIDSYNRPFFYSFTAIEWLCLRMELLSTFVFAFCMVFLVTVPRGTIDASMAGFAVTTALNLNNRLSKWILSFCKLENKVIAIERINQYSEIPPEPPLIIENCRPPSCWPPSGTIEIIDLTVRYKEHLPTVLHGISCTFPGGKKVGIVGRTGSGKSTLIQALFRLVEPLRGSIVIDGLDISTIGLHDLRLRLSIIPQDPTLFEGTVRINLDPLGERSDSEIWQALDKCQLGDAIRESDSKLDAPVLENGENWSVGQRQLLSLGRALLKQAQILVLDEATASVDTTTDNLIQGIIRTEFKDCTVCTIAHRIPTVIDSDLVLVLSDGRIAEYDSPQNLLEDRNSMFMKLVSEYLVRSSSIA</sequence>
<dbReference type="CDD" id="cd03250">
    <property type="entry name" value="ABCC_MRP_domain1"/>
    <property type="match status" value="1"/>
</dbReference>
<evidence type="ECO:0000256" key="5">
    <source>
        <dbReference type="ARBA" id="ARBA00022737"/>
    </source>
</evidence>
<accession>A0A9Q0CI18</accession>
<keyword evidence="7" id="KW-0067">ATP-binding</keyword>